<comment type="cofactor">
    <cofactor evidence="2">
        <name>Mg(2+)</name>
        <dbReference type="ChEBI" id="CHEBI:18420"/>
    </cofactor>
</comment>
<dbReference type="InterPro" id="IPR002058">
    <property type="entry name" value="PAP_assoc"/>
</dbReference>
<dbReference type="GO" id="GO:1990817">
    <property type="term" value="F:poly(A) RNA polymerase activity"/>
    <property type="evidence" value="ECO:0007669"/>
    <property type="project" value="TreeGrafter"/>
</dbReference>
<dbReference type="InterPro" id="IPR043519">
    <property type="entry name" value="NT_sf"/>
</dbReference>
<dbReference type="InterPro" id="IPR054708">
    <property type="entry name" value="MTPAP-like_central"/>
</dbReference>
<evidence type="ECO:0000313" key="8">
    <source>
        <dbReference type="EMBL" id="CAH0551556.1"/>
    </source>
</evidence>
<dbReference type="Pfam" id="PF22600">
    <property type="entry name" value="MTPAP-like_central"/>
    <property type="match status" value="1"/>
</dbReference>
<feature type="domain" description="PAP-associated" evidence="6">
    <location>
        <begin position="475"/>
        <end position="511"/>
    </location>
</feature>
<dbReference type="PANTHER" id="PTHR12271:SF133">
    <property type="entry name" value="POLY(A) RNA POLYMERASE, MITOCHONDRIAL"/>
    <property type="match status" value="1"/>
</dbReference>
<dbReference type="EMBL" id="OV121133">
    <property type="protein sequence ID" value="CAH0551556.1"/>
    <property type="molecule type" value="Genomic_DNA"/>
</dbReference>
<dbReference type="Gene3D" id="1.10.1410.10">
    <property type="match status" value="1"/>
</dbReference>
<keyword evidence="9" id="KW-1185">Reference proteome</keyword>
<organism evidence="8 9">
    <name type="scientific">Brassicogethes aeneus</name>
    <name type="common">Rape pollen beetle</name>
    <name type="synonym">Meligethes aeneus</name>
    <dbReference type="NCBI Taxonomy" id="1431903"/>
    <lineage>
        <taxon>Eukaryota</taxon>
        <taxon>Metazoa</taxon>
        <taxon>Ecdysozoa</taxon>
        <taxon>Arthropoda</taxon>
        <taxon>Hexapoda</taxon>
        <taxon>Insecta</taxon>
        <taxon>Pterygota</taxon>
        <taxon>Neoptera</taxon>
        <taxon>Endopterygota</taxon>
        <taxon>Coleoptera</taxon>
        <taxon>Polyphaga</taxon>
        <taxon>Cucujiformia</taxon>
        <taxon>Nitidulidae</taxon>
        <taxon>Meligethinae</taxon>
        <taxon>Brassicogethes</taxon>
    </lineage>
</organism>
<dbReference type="GO" id="GO:0046872">
    <property type="term" value="F:metal ion binding"/>
    <property type="evidence" value="ECO:0007669"/>
    <property type="project" value="UniProtKB-KW"/>
</dbReference>
<reference evidence="8" key="1">
    <citation type="submission" date="2021-12" db="EMBL/GenBank/DDBJ databases">
        <authorList>
            <person name="King R."/>
        </authorList>
    </citation>
    <scope>NUCLEOTIDE SEQUENCE</scope>
</reference>
<protein>
    <recommendedName>
        <fullName evidence="10">Poly(A) RNA polymerase, mitochondrial</fullName>
    </recommendedName>
</protein>
<dbReference type="OrthoDB" id="434989at2759"/>
<dbReference type="SUPFAM" id="SSF81301">
    <property type="entry name" value="Nucleotidyltransferase"/>
    <property type="match status" value="1"/>
</dbReference>
<dbReference type="Proteomes" id="UP001154078">
    <property type="component" value="Chromosome 2"/>
</dbReference>
<proteinExistence type="predicted"/>
<keyword evidence="4" id="KW-0479">Metal-binding</keyword>
<dbReference type="GO" id="GO:0031123">
    <property type="term" value="P:RNA 3'-end processing"/>
    <property type="evidence" value="ECO:0007669"/>
    <property type="project" value="TreeGrafter"/>
</dbReference>
<dbReference type="Gene3D" id="3.30.460.10">
    <property type="entry name" value="Beta Polymerase, domain 2"/>
    <property type="match status" value="1"/>
</dbReference>
<dbReference type="Pfam" id="PF03828">
    <property type="entry name" value="PAP_assoc"/>
    <property type="match status" value="1"/>
</dbReference>
<evidence type="ECO:0000256" key="3">
    <source>
        <dbReference type="ARBA" id="ARBA00022679"/>
    </source>
</evidence>
<evidence type="ECO:0000256" key="5">
    <source>
        <dbReference type="ARBA" id="ARBA00022842"/>
    </source>
</evidence>
<evidence type="ECO:0000313" key="9">
    <source>
        <dbReference type="Proteomes" id="UP001154078"/>
    </source>
</evidence>
<name>A0A9P0AZ50_BRAAE</name>
<evidence type="ECO:0000259" key="6">
    <source>
        <dbReference type="Pfam" id="PF03828"/>
    </source>
</evidence>
<dbReference type="SUPFAM" id="SSF81631">
    <property type="entry name" value="PAP/OAS1 substrate-binding domain"/>
    <property type="match status" value="1"/>
</dbReference>
<evidence type="ECO:0000256" key="4">
    <source>
        <dbReference type="ARBA" id="ARBA00022723"/>
    </source>
</evidence>
<keyword evidence="5" id="KW-0460">Magnesium</keyword>
<dbReference type="AlphaFoldDB" id="A0A9P0AZ50"/>
<keyword evidence="3" id="KW-0808">Transferase</keyword>
<feature type="domain" description="Poly(A) RNA polymerase mitochondrial-like central palm" evidence="7">
    <location>
        <begin position="227"/>
        <end position="378"/>
    </location>
</feature>
<comment type="cofactor">
    <cofactor evidence="1">
        <name>Mn(2+)</name>
        <dbReference type="ChEBI" id="CHEBI:29035"/>
    </cofactor>
</comment>
<evidence type="ECO:0008006" key="10">
    <source>
        <dbReference type="Google" id="ProtNLM"/>
    </source>
</evidence>
<accession>A0A9P0AZ50</accession>
<evidence type="ECO:0000256" key="1">
    <source>
        <dbReference type="ARBA" id="ARBA00001936"/>
    </source>
</evidence>
<sequence>MSNIVTVVQMYHSCFGTSYKTIRLCPLRDMSIFLSFHNSRRKCMTLSRNIVQDLKLIYLKNSAYQKHRNYSQILQEKNSIEKVTKRLNSQKYVPFMQEINFRMDEANRSILVQVHSSQSYKELYSYCNTFGNVKKMMHYSCGVEPMHFIIVEFEEESNVKDILSASTHTEDSQVVPTYSQFLWFRASSRKLSKLKQSKTAVLTCEDATTIVKESEVKDMLLKCEDVSEQMITLYENTKLNDVGSRLRFLTAKQLESTVSGMFPNANAFPFGSSVNGCGKMGCDLDLVLRLDNVKENNKSRLIYHCKAYSGSERSTSQRHMETIGDIIHLFLPGCSQVRRILQAKVPIIKYHQHLTNVECDLSMTNMSGVYMSDFLYMMGSIDPRVRPLIFAVRKWASEVGLTNPSPGRWISNFSLTLLVLAFLQRPINSEPILPSLNTLTKFARPEDKYITEDGINCTFLRDLNLLSFKTKNQESLSDLLAEFFEFYSQFDFGSKAICLNEPVSLTKPEHSAMYIVNPLERGLNVSKNVSLEELEKFKVEIRSAAWALESQENKIGNWGLLSIFERRNNPSQFTLSSKHRMMEVSTLFNEENPIEFKNNNVKNQVESIKRHTHGKVKEVEKNIKRHTTQR</sequence>
<evidence type="ECO:0000259" key="7">
    <source>
        <dbReference type="Pfam" id="PF22600"/>
    </source>
</evidence>
<gene>
    <name evidence="8" type="ORF">MELIAE_LOCUS4140</name>
</gene>
<evidence type="ECO:0000256" key="2">
    <source>
        <dbReference type="ARBA" id="ARBA00001946"/>
    </source>
</evidence>
<dbReference type="CDD" id="cd05402">
    <property type="entry name" value="NT_PAP_TUTase"/>
    <property type="match status" value="1"/>
</dbReference>
<dbReference type="PANTHER" id="PTHR12271">
    <property type="entry name" value="POLY A POLYMERASE CID PAP -RELATED"/>
    <property type="match status" value="1"/>
</dbReference>